<sequence>MSSAAKSVRASKREVIVIDDDESTSEQPVMKSVKREEEPVPSSEVVELQQKVIKLEDTVQRACRAARTAELRAEAAEIRLDAKYGIKDGFLGEKERADELEKRVNDLSILLATERQQAIDNQTRDRARIEELTQKLSHYEDGQQLLHNLMQSHPPPAPPAQLQLLLPPPPPPPVEQLLQQQQKQHTADLERRVKDLSKLLATEQQQAIDNRSRDRARLEEISMKLEVEKSKVSELTHQNVELNVSLAIRNESDLQKRNDELTQRLAQYEGALQPLLQLQQQQQPMQQLQQQPMLQLQQQPRLQMLPSVQPVQLQNTQQQPQKQQVTFAKHRSRSNRKIAAAAPLEPTTSPGWCNFSSSSSAPSTSVPAAAAANAAPPFNNRHVRHQTGHPTNIFQLCHPGSGDAMMLNKARVVLTAAYQKDCELIKSHGTYSHSWNLECEMCQRFFTSNVVVPHFLSKKHQSNVTAANAAVSRHAVAYWVGRLTNVAQRSKRQSFARPMHLPPAAAAAATQPMQPVSTAVAATTRPVKPVPAAVAAITRPMQPVAAAVAATT</sequence>
<evidence type="ECO:0000313" key="4">
    <source>
        <dbReference type="Proteomes" id="UP001432027"/>
    </source>
</evidence>
<keyword evidence="4" id="KW-1185">Reference proteome</keyword>
<feature type="region of interest" description="Disordered" evidence="2">
    <location>
        <begin position="1"/>
        <end position="41"/>
    </location>
</feature>
<keyword evidence="1" id="KW-0175">Coiled coil</keyword>
<name>A0AAV5U5E8_9BILA</name>
<dbReference type="AlphaFoldDB" id="A0AAV5U5E8"/>
<organism evidence="3 4">
    <name type="scientific">Pristionchus entomophagus</name>
    <dbReference type="NCBI Taxonomy" id="358040"/>
    <lineage>
        <taxon>Eukaryota</taxon>
        <taxon>Metazoa</taxon>
        <taxon>Ecdysozoa</taxon>
        <taxon>Nematoda</taxon>
        <taxon>Chromadorea</taxon>
        <taxon>Rhabditida</taxon>
        <taxon>Rhabditina</taxon>
        <taxon>Diplogasteromorpha</taxon>
        <taxon>Diplogasteroidea</taxon>
        <taxon>Neodiplogasteridae</taxon>
        <taxon>Pristionchus</taxon>
    </lineage>
</organism>
<reference evidence="3" key="1">
    <citation type="submission" date="2023-10" db="EMBL/GenBank/DDBJ databases">
        <title>Genome assembly of Pristionchus species.</title>
        <authorList>
            <person name="Yoshida K."/>
            <person name="Sommer R.J."/>
        </authorList>
    </citation>
    <scope>NUCLEOTIDE SEQUENCE</scope>
    <source>
        <strain evidence="3">RS0144</strain>
    </source>
</reference>
<evidence type="ECO:0000256" key="2">
    <source>
        <dbReference type="SAM" id="MobiDB-lite"/>
    </source>
</evidence>
<protein>
    <recommendedName>
        <fullName evidence="5">C2H2-type domain-containing protein</fullName>
    </recommendedName>
</protein>
<dbReference type="EMBL" id="BTSX01000005">
    <property type="protein sequence ID" value="GMT02060.1"/>
    <property type="molecule type" value="Genomic_DNA"/>
</dbReference>
<feature type="coiled-coil region" evidence="1">
    <location>
        <begin position="186"/>
        <end position="271"/>
    </location>
</feature>
<feature type="non-terminal residue" evidence="3">
    <location>
        <position position="552"/>
    </location>
</feature>
<dbReference type="Proteomes" id="UP001432027">
    <property type="component" value="Unassembled WGS sequence"/>
</dbReference>
<evidence type="ECO:0008006" key="5">
    <source>
        <dbReference type="Google" id="ProtNLM"/>
    </source>
</evidence>
<evidence type="ECO:0000256" key="1">
    <source>
        <dbReference type="SAM" id="Coils"/>
    </source>
</evidence>
<accession>A0AAV5U5E8</accession>
<comment type="caution">
    <text evidence="3">The sequence shown here is derived from an EMBL/GenBank/DDBJ whole genome shotgun (WGS) entry which is preliminary data.</text>
</comment>
<proteinExistence type="predicted"/>
<evidence type="ECO:0000313" key="3">
    <source>
        <dbReference type="EMBL" id="GMT02060.1"/>
    </source>
</evidence>
<gene>
    <name evidence="3" type="ORF">PENTCL1PPCAC_24234</name>
</gene>